<dbReference type="AlphaFoldDB" id="A0A1H3HFY1"/>
<reference evidence="3" key="1">
    <citation type="submission" date="2016-10" db="EMBL/GenBank/DDBJ databases">
        <authorList>
            <person name="Varghese N."/>
            <person name="Submissions S."/>
        </authorList>
    </citation>
    <scope>NUCLEOTIDE SEQUENCE [LARGE SCALE GENOMIC DNA]</scope>
    <source>
        <strain evidence="3">DSM 45245</strain>
    </source>
</reference>
<evidence type="ECO:0000313" key="3">
    <source>
        <dbReference type="Proteomes" id="UP000242415"/>
    </source>
</evidence>
<gene>
    <name evidence="2" type="ORF">SAMN05444365_101821</name>
</gene>
<name>A0A1H3HFY1_9ACTN</name>
<proteinExistence type="predicted"/>
<feature type="transmembrane region" description="Helical" evidence="1">
    <location>
        <begin position="14"/>
        <end position="35"/>
    </location>
</feature>
<evidence type="ECO:0000313" key="2">
    <source>
        <dbReference type="EMBL" id="SDY14382.1"/>
    </source>
</evidence>
<protein>
    <submittedName>
        <fullName evidence="2">Uncharacterized protein</fullName>
    </submittedName>
</protein>
<keyword evidence="1" id="KW-1133">Transmembrane helix</keyword>
<evidence type="ECO:0000256" key="1">
    <source>
        <dbReference type="SAM" id="Phobius"/>
    </source>
</evidence>
<dbReference type="Proteomes" id="UP000242415">
    <property type="component" value="Unassembled WGS sequence"/>
</dbReference>
<keyword evidence="1" id="KW-0812">Transmembrane</keyword>
<dbReference type="EMBL" id="FNPH01000001">
    <property type="protein sequence ID" value="SDY14382.1"/>
    <property type="molecule type" value="Genomic_DNA"/>
</dbReference>
<sequence length="54" mass="5505">MTFRDKTGRRLRRALLRATVTLAATVGIILAGSAAKVDVGPAPDDTAAVGGGLR</sequence>
<dbReference type="RefSeq" id="WP_175543485.1">
    <property type="nucleotide sequence ID" value="NZ_FNPH01000001.1"/>
</dbReference>
<organism evidence="2 3">
    <name type="scientific">Micromonospora pattaloongensis</name>
    <dbReference type="NCBI Taxonomy" id="405436"/>
    <lineage>
        <taxon>Bacteria</taxon>
        <taxon>Bacillati</taxon>
        <taxon>Actinomycetota</taxon>
        <taxon>Actinomycetes</taxon>
        <taxon>Micromonosporales</taxon>
        <taxon>Micromonosporaceae</taxon>
        <taxon>Micromonospora</taxon>
    </lineage>
</organism>
<accession>A0A1H3HFY1</accession>
<keyword evidence="3" id="KW-1185">Reference proteome</keyword>
<dbReference type="STRING" id="405436.SAMN05444365_101821"/>
<keyword evidence="1" id="KW-0472">Membrane</keyword>